<dbReference type="InterPro" id="IPR050833">
    <property type="entry name" value="Poly_Biosynth_Transport"/>
</dbReference>
<comment type="caution">
    <text evidence="7">The sequence shown here is derived from an EMBL/GenBank/DDBJ whole genome shotgun (WGS) entry which is preliminary data.</text>
</comment>
<keyword evidence="3 6" id="KW-0812">Transmembrane</keyword>
<feature type="transmembrane region" description="Helical" evidence="6">
    <location>
        <begin position="6"/>
        <end position="27"/>
    </location>
</feature>
<dbReference type="PANTHER" id="PTHR30250:SF11">
    <property type="entry name" value="O-ANTIGEN TRANSPORTER-RELATED"/>
    <property type="match status" value="1"/>
</dbReference>
<dbReference type="PANTHER" id="PTHR30250">
    <property type="entry name" value="PST FAMILY PREDICTED COLANIC ACID TRANSPORTER"/>
    <property type="match status" value="1"/>
</dbReference>
<evidence type="ECO:0000256" key="6">
    <source>
        <dbReference type="SAM" id="Phobius"/>
    </source>
</evidence>
<feature type="transmembrane region" description="Helical" evidence="6">
    <location>
        <begin position="292"/>
        <end position="312"/>
    </location>
</feature>
<accession>A0A2S7KR97</accession>
<dbReference type="Proteomes" id="UP000239800">
    <property type="component" value="Unassembled WGS sequence"/>
</dbReference>
<organism evidence="7 8">
    <name type="scientific">Aureitalea marina</name>
    <dbReference type="NCBI Taxonomy" id="930804"/>
    <lineage>
        <taxon>Bacteria</taxon>
        <taxon>Pseudomonadati</taxon>
        <taxon>Bacteroidota</taxon>
        <taxon>Flavobacteriia</taxon>
        <taxon>Flavobacteriales</taxon>
        <taxon>Flavobacteriaceae</taxon>
        <taxon>Aureitalea</taxon>
    </lineage>
</organism>
<feature type="transmembrane region" description="Helical" evidence="6">
    <location>
        <begin position="357"/>
        <end position="376"/>
    </location>
</feature>
<evidence type="ECO:0000256" key="2">
    <source>
        <dbReference type="ARBA" id="ARBA00022475"/>
    </source>
</evidence>
<evidence type="ECO:0000256" key="1">
    <source>
        <dbReference type="ARBA" id="ARBA00004651"/>
    </source>
</evidence>
<dbReference type="EMBL" id="MQUB01000001">
    <property type="protein sequence ID" value="PQB05083.1"/>
    <property type="molecule type" value="Genomic_DNA"/>
</dbReference>
<protein>
    <recommendedName>
        <fullName evidence="9">Polysaccharide biosynthesis protein C-terminal domain-containing protein</fullName>
    </recommendedName>
</protein>
<evidence type="ECO:0000313" key="8">
    <source>
        <dbReference type="Proteomes" id="UP000239800"/>
    </source>
</evidence>
<feature type="transmembrane region" description="Helical" evidence="6">
    <location>
        <begin position="257"/>
        <end position="280"/>
    </location>
</feature>
<proteinExistence type="predicted"/>
<feature type="transmembrane region" description="Helical" evidence="6">
    <location>
        <begin position="134"/>
        <end position="155"/>
    </location>
</feature>
<keyword evidence="5 6" id="KW-0472">Membrane</keyword>
<comment type="subcellular location">
    <subcellularLocation>
        <location evidence="1">Cell membrane</location>
        <topology evidence="1">Multi-pass membrane protein</topology>
    </subcellularLocation>
</comment>
<dbReference type="AlphaFoldDB" id="A0A2S7KR97"/>
<keyword evidence="8" id="KW-1185">Reference proteome</keyword>
<evidence type="ECO:0000313" key="7">
    <source>
        <dbReference type="EMBL" id="PQB05083.1"/>
    </source>
</evidence>
<keyword evidence="4 6" id="KW-1133">Transmembrane helix</keyword>
<evidence type="ECO:0000256" key="4">
    <source>
        <dbReference type="ARBA" id="ARBA00022989"/>
    </source>
</evidence>
<feature type="transmembrane region" description="Helical" evidence="6">
    <location>
        <begin position="333"/>
        <end position="351"/>
    </location>
</feature>
<reference evidence="7 8" key="1">
    <citation type="submission" date="2016-11" db="EMBL/GenBank/DDBJ databases">
        <title>Trade-off between light-utilization and light-protection in marine flavobacteria.</title>
        <authorList>
            <person name="Kumagai Y."/>
        </authorList>
    </citation>
    <scope>NUCLEOTIDE SEQUENCE [LARGE SCALE GENOMIC DNA]</scope>
    <source>
        <strain evidence="7 8">NBRC 107741</strain>
    </source>
</reference>
<feature type="transmembrane region" description="Helical" evidence="6">
    <location>
        <begin position="80"/>
        <end position="99"/>
    </location>
</feature>
<dbReference type="GO" id="GO:0005886">
    <property type="term" value="C:plasma membrane"/>
    <property type="evidence" value="ECO:0007669"/>
    <property type="project" value="UniProtKB-SubCell"/>
</dbReference>
<feature type="transmembrane region" description="Helical" evidence="6">
    <location>
        <begin position="106"/>
        <end position="128"/>
    </location>
</feature>
<sequence>MGVVHSRASLIEMIRFGITSIGLVRFLSGANRKETEALIGANVVIGLVASVLVAILLWTIDANLGEQIVGTGFELFFRYYPIMILVNLPWNNAVSILQAQMGFGRILLIKAINSGLFFSCLLVHLLIQPLSLDQLIGCLIAVNALASTVTVVKGWDGLAIIGRTSKKAINTLLNFGKYTTFTLIGTNLLRNADTFLISLSPLGPAAVALYSIPLKLTELQQIPLRSFVATAFPKMSKASGTGNIAGLKKLFYSYSGALSILFATGSILTFLFADLLVLILSGSQYAGTDPITGFNAADILRVFSIYGLLLPLDRMTGIALDSINKPQINAVKVALMVLLNIIGDLIAIFVFESLMLVAVATILFTLMGILLGMYFLNKQIELRYNPIWKSGFAFYHSGWKNMVSKIRKNSIPNTTTDIR</sequence>
<feature type="transmembrane region" description="Helical" evidence="6">
    <location>
        <begin position="39"/>
        <end position="60"/>
    </location>
</feature>
<evidence type="ECO:0000256" key="3">
    <source>
        <dbReference type="ARBA" id="ARBA00022692"/>
    </source>
</evidence>
<gene>
    <name evidence="7" type="ORF">BST85_09385</name>
</gene>
<name>A0A2S7KR97_9FLAO</name>
<keyword evidence="2" id="KW-1003">Cell membrane</keyword>
<evidence type="ECO:0008006" key="9">
    <source>
        <dbReference type="Google" id="ProtNLM"/>
    </source>
</evidence>
<evidence type="ECO:0000256" key="5">
    <source>
        <dbReference type="ARBA" id="ARBA00023136"/>
    </source>
</evidence>